<dbReference type="Gene3D" id="2.130.10.10">
    <property type="entry name" value="YVTN repeat-like/Quinoprotein amine dehydrogenase"/>
    <property type="match status" value="2"/>
</dbReference>
<keyword evidence="3" id="KW-0698">rRNA processing</keyword>
<evidence type="ECO:0000256" key="1">
    <source>
        <dbReference type="ARBA" id="ARBA00004604"/>
    </source>
</evidence>
<dbReference type="GO" id="GO:0032040">
    <property type="term" value="C:small-subunit processome"/>
    <property type="evidence" value="ECO:0007669"/>
    <property type="project" value="InterPro"/>
</dbReference>
<keyword evidence="6" id="KW-0804">Transcription</keyword>
<dbReference type="GO" id="GO:0045943">
    <property type="term" value="P:positive regulation of transcription by RNA polymerase I"/>
    <property type="evidence" value="ECO:0007669"/>
    <property type="project" value="InterPro"/>
</dbReference>
<keyword evidence="5" id="KW-0677">Repeat</keyword>
<evidence type="ECO:0000256" key="7">
    <source>
        <dbReference type="ARBA" id="ARBA00023242"/>
    </source>
</evidence>
<keyword evidence="10" id="KW-1185">Reference proteome</keyword>
<evidence type="ECO:0000256" key="2">
    <source>
        <dbReference type="ARBA" id="ARBA00022517"/>
    </source>
</evidence>
<comment type="subcellular location">
    <subcellularLocation>
        <location evidence="1">Nucleus</location>
        <location evidence="1">Nucleolus</location>
    </subcellularLocation>
</comment>
<evidence type="ECO:0000256" key="6">
    <source>
        <dbReference type="ARBA" id="ARBA00023163"/>
    </source>
</evidence>
<dbReference type="AlphaFoldDB" id="A0AAU9UEJ1"/>
<organism evidence="9 10">
    <name type="scientific">Euphydryas editha</name>
    <name type="common">Edith's checkerspot</name>
    <dbReference type="NCBI Taxonomy" id="104508"/>
    <lineage>
        <taxon>Eukaryota</taxon>
        <taxon>Metazoa</taxon>
        <taxon>Ecdysozoa</taxon>
        <taxon>Arthropoda</taxon>
        <taxon>Hexapoda</taxon>
        <taxon>Insecta</taxon>
        <taxon>Pterygota</taxon>
        <taxon>Neoptera</taxon>
        <taxon>Endopterygota</taxon>
        <taxon>Lepidoptera</taxon>
        <taxon>Glossata</taxon>
        <taxon>Ditrysia</taxon>
        <taxon>Papilionoidea</taxon>
        <taxon>Nymphalidae</taxon>
        <taxon>Nymphalinae</taxon>
        <taxon>Euphydryas</taxon>
    </lineage>
</organism>
<dbReference type="InterPro" id="IPR001680">
    <property type="entry name" value="WD40_rpt"/>
</dbReference>
<dbReference type="InterPro" id="IPR015943">
    <property type="entry name" value="WD40/YVTN_repeat-like_dom_sf"/>
</dbReference>
<evidence type="ECO:0000313" key="9">
    <source>
        <dbReference type="EMBL" id="CAH2096232.1"/>
    </source>
</evidence>
<dbReference type="Pfam" id="PF23769">
    <property type="entry name" value="Beta-prop_WDR75_2nd"/>
    <property type="match status" value="2"/>
</dbReference>
<dbReference type="InterPro" id="IPR057644">
    <property type="entry name" value="Beta-prop_WDR75_2nd"/>
</dbReference>
<evidence type="ECO:0000256" key="3">
    <source>
        <dbReference type="ARBA" id="ARBA00022552"/>
    </source>
</evidence>
<feature type="domain" description="WD repeat-containing protein 75 second beta-propeller" evidence="8">
    <location>
        <begin position="583"/>
        <end position="718"/>
    </location>
</feature>
<dbReference type="Pfam" id="PF23869">
    <property type="entry name" value="Beta-prop_WDR75_1st"/>
    <property type="match status" value="1"/>
</dbReference>
<dbReference type="SUPFAM" id="SSF50978">
    <property type="entry name" value="WD40 repeat-like"/>
    <property type="match status" value="1"/>
</dbReference>
<dbReference type="GO" id="GO:0003723">
    <property type="term" value="F:RNA binding"/>
    <property type="evidence" value="ECO:0007669"/>
    <property type="project" value="InterPro"/>
</dbReference>
<keyword evidence="4" id="KW-0853">WD repeat</keyword>
<gene>
    <name evidence="9" type="ORF">EEDITHA_LOCUS11600</name>
</gene>
<evidence type="ECO:0000256" key="5">
    <source>
        <dbReference type="ARBA" id="ARBA00022737"/>
    </source>
</evidence>
<dbReference type="InterPro" id="IPR036322">
    <property type="entry name" value="WD40_repeat_dom_sf"/>
</dbReference>
<dbReference type="GO" id="GO:2000234">
    <property type="term" value="P:positive regulation of rRNA processing"/>
    <property type="evidence" value="ECO:0007669"/>
    <property type="project" value="TreeGrafter"/>
</dbReference>
<dbReference type="SUPFAM" id="SSF51004">
    <property type="entry name" value="C-terminal (heme d1) domain of cytochrome cd1-nitrite reductase"/>
    <property type="match status" value="1"/>
</dbReference>
<proteinExistence type="predicted"/>
<keyword evidence="2" id="KW-0690">Ribosome biogenesis</keyword>
<dbReference type="PANTHER" id="PTHR44215">
    <property type="entry name" value="WD REPEAT-CONTAINING PROTEIN 75"/>
    <property type="match status" value="1"/>
</dbReference>
<dbReference type="EMBL" id="CAKOGL010000016">
    <property type="protein sequence ID" value="CAH2096232.1"/>
    <property type="molecule type" value="Genomic_DNA"/>
</dbReference>
<keyword evidence="7" id="KW-0539">Nucleus</keyword>
<evidence type="ECO:0000313" key="10">
    <source>
        <dbReference type="Proteomes" id="UP001153954"/>
    </source>
</evidence>
<dbReference type="PANTHER" id="PTHR44215:SF1">
    <property type="entry name" value="WD REPEAT-CONTAINING PROTEIN 75"/>
    <property type="match status" value="1"/>
</dbReference>
<evidence type="ECO:0000259" key="8">
    <source>
        <dbReference type="Pfam" id="PF23769"/>
    </source>
</evidence>
<feature type="domain" description="WD repeat-containing protein 75 second beta-propeller" evidence="8">
    <location>
        <begin position="356"/>
        <end position="506"/>
    </location>
</feature>
<accession>A0AAU9UEJ1</accession>
<dbReference type="InterPro" id="IPR053826">
    <property type="entry name" value="WDR75"/>
</dbReference>
<evidence type="ECO:0000256" key="4">
    <source>
        <dbReference type="ARBA" id="ARBA00022574"/>
    </source>
</evidence>
<dbReference type="InterPro" id="IPR011048">
    <property type="entry name" value="Haem_d1_sf"/>
</dbReference>
<protein>
    <recommendedName>
        <fullName evidence="8">WD repeat-containing protein 75 second beta-propeller domain-containing protein</fullName>
    </recommendedName>
</protein>
<reference evidence="9" key="1">
    <citation type="submission" date="2022-03" db="EMBL/GenBank/DDBJ databases">
        <authorList>
            <person name="Tunstrom K."/>
        </authorList>
    </citation>
    <scope>NUCLEOTIDE SEQUENCE</scope>
</reference>
<dbReference type="GO" id="GO:0006364">
    <property type="term" value="P:rRNA processing"/>
    <property type="evidence" value="ECO:0007669"/>
    <property type="project" value="UniProtKB-KW"/>
</dbReference>
<dbReference type="Proteomes" id="UP001153954">
    <property type="component" value="Unassembled WGS sequence"/>
</dbReference>
<comment type="caution">
    <text evidence="9">The sequence shown here is derived from an EMBL/GenBank/DDBJ whole genome shotgun (WGS) entry which is preliminary data.</text>
</comment>
<name>A0AAU9UEJ1_EUPED</name>
<sequence length="894" mass="99832">MVVKTNGEQFSNKYVFNRKAGRSIIEKRPVFSPDGESVVIIVENLVRVYNIQTGDCVRTLETDVSINEIVAVEFPEDEDYNLYGCSDNGYVTTWTWEQGAVLRETKLQIPENTQIITFNLVDSNECFVVAIDARRNLHLGTYSIKHGGLLYEYTELKIKYYGIIRVSLGWCNGDKFAAITNGTMMLFVQNLNQPHLKLELMNSNRFRILSVAAHHKENAVAITDTIGRVTIIRGNLYDYKSIAREVLHWHFLPPMAVCFSVQGSYLITGGMEKVLVKWTLGQLANKTNEKTFIPRLPGIIKFITANSSHIAITLSNNSVVIATAQMHVISTILECGGLSPITKALGGALVYHRPLSALLMPGRTGHLQLYSTSTDKVLYNIDITEMNNIPPERQNLLPLETEVTCAAISADGSWLVTSEYRNDGTNYPEEKLKFWAAQTNDISPFKLNTCVNLSHGGCNVVALALNNKGEFCVSSGTDQKFRIWKRDSTSQKHRKKVVWGCLTACYYSSGVAHFLSDPVLNNFKISEILMPGKVEDLPYMKDPSSKNDIINKIVNNKQKKHINSNAIDRYINIIRDEEFAMGDVAISQDGSLIAAWFGSKLTLWDTHLCNLRTTLSHPALRPKGIHVQFGNNDAAHYLVCTTANCVAVWSLLSLTIKWMVQIKTTCLVSDPFTNKMAMVTKNNDVYVFTPHSSTPLLIRKSLINPKTGVFKQCAFGSSTGDDVRLYVMRNDSEIYCLEPERPDEGGLEAVSRRIAPASKFGALLADRRAADVRTRRAAASAAPALDRDAKGNYAIAQFLSAAPHMIPPVSILCPLFLQHISGYEEIEEIEEDDNIMEIDPQSSDEEDVEVKLNQTPKSVQLWAPNYDEIKEKRLKKILKEPLLDLNSASAVFGV</sequence>
<dbReference type="SMART" id="SM00320">
    <property type="entry name" value="WD40"/>
    <property type="match status" value="4"/>
</dbReference>